<dbReference type="InterPro" id="IPR027396">
    <property type="entry name" value="DsrEFH-like"/>
</dbReference>
<evidence type="ECO:0000313" key="1">
    <source>
        <dbReference type="EMBL" id="MDM5272726.1"/>
    </source>
</evidence>
<keyword evidence="2" id="KW-1185">Reference proteome</keyword>
<dbReference type="PANTHER" id="PTHR37691">
    <property type="entry name" value="BLR3518 PROTEIN"/>
    <property type="match status" value="1"/>
</dbReference>
<dbReference type="Proteomes" id="UP001169069">
    <property type="component" value="Unassembled WGS sequence"/>
</dbReference>
<proteinExistence type="predicted"/>
<dbReference type="EMBL" id="JAQIBD010000005">
    <property type="protein sequence ID" value="MDM5272726.1"/>
    <property type="molecule type" value="Genomic_DNA"/>
</dbReference>
<reference evidence="1" key="1">
    <citation type="submission" date="2023-01" db="EMBL/GenBank/DDBJ databases">
        <title>Sulfurovum sp. zt1-1 genome assembly.</title>
        <authorList>
            <person name="Wang J."/>
        </authorList>
    </citation>
    <scope>NUCLEOTIDE SEQUENCE</scope>
    <source>
        <strain evidence="1">Zt1-1</strain>
    </source>
</reference>
<dbReference type="PANTHER" id="PTHR37691:SF1">
    <property type="entry name" value="BLR3518 PROTEIN"/>
    <property type="match status" value="1"/>
</dbReference>
<dbReference type="InterPro" id="IPR003787">
    <property type="entry name" value="Sulphur_relay_DsrE/F-like"/>
</dbReference>
<dbReference type="Gene3D" id="3.40.1260.10">
    <property type="entry name" value="DsrEFH-like"/>
    <property type="match status" value="1"/>
</dbReference>
<protein>
    <submittedName>
        <fullName evidence="1">DsrE family protein</fullName>
    </submittedName>
</protein>
<accession>A0ABT7R0V6</accession>
<sequence length="150" mass="17200">MKHLLRSFLLLLVFPFLLLGAEENAVEKKIVYDLKSGDISVIETNLISAIANNSIYYENHFEELKVKVVIHGDSYKFFVQNSDDLKMKEIGKRLKALYDNYDVTFEMCSVGMKKRNISEKSLYPFVKVVPNSTIALIDAQNDGYAYLPLH</sequence>
<dbReference type="RefSeq" id="WP_289414571.1">
    <property type="nucleotide sequence ID" value="NZ_JAQIBD010000005.1"/>
</dbReference>
<dbReference type="SUPFAM" id="SSF75169">
    <property type="entry name" value="DsrEFH-like"/>
    <property type="match status" value="1"/>
</dbReference>
<dbReference type="Pfam" id="PF02635">
    <property type="entry name" value="DsrE"/>
    <property type="match status" value="1"/>
</dbReference>
<evidence type="ECO:0000313" key="2">
    <source>
        <dbReference type="Proteomes" id="UP001169069"/>
    </source>
</evidence>
<gene>
    <name evidence="1" type="ORF">PGH07_11130</name>
</gene>
<organism evidence="1 2">
    <name type="scientific">Sulfurovum zhangzhouensis</name>
    <dbReference type="NCBI Taxonomy" id="3019067"/>
    <lineage>
        <taxon>Bacteria</taxon>
        <taxon>Pseudomonadati</taxon>
        <taxon>Campylobacterota</taxon>
        <taxon>Epsilonproteobacteria</taxon>
        <taxon>Campylobacterales</taxon>
        <taxon>Sulfurovaceae</taxon>
        <taxon>Sulfurovum</taxon>
    </lineage>
</organism>
<comment type="caution">
    <text evidence="1">The sequence shown here is derived from an EMBL/GenBank/DDBJ whole genome shotgun (WGS) entry which is preliminary data.</text>
</comment>
<name>A0ABT7R0V6_9BACT</name>